<organism evidence="2 3">
    <name type="scientific">Candidatus Nitrosacidococcus tergens</name>
    <dbReference type="NCBI Taxonomy" id="553981"/>
    <lineage>
        <taxon>Bacteria</taxon>
        <taxon>Pseudomonadati</taxon>
        <taxon>Pseudomonadota</taxon>
        <taxon>Gammaproteobacteria</taxon>
        <taxon>Chromatiales</taxon>
        <taxon>Chromatiaceae</taxon>
        <taxon>Candidatus Nitrosacidococcus</taxon>
    </lineage>
</organism>
<dbReference type="EMBL" id="LR778175">
    <property type="protein sequence ID" value="CAB1276507.1"/>
    <property type="molecule type" value="Genomic_DNA"/>
</dbReference>
<reference evidence="2 3" key="1">
    <citation type="submission" date="2020-03" db="EMBL/GenBank/DDBJ databases">
        <authorList>
            <person name="Picone N."/>
        </authorList>
    </citation>
    <scope>NUCLEOTIDE SEQUENCE [LARGE SCALE GENOMIC DNA]</scope>
    <source>
        <strain evidence="2">NSCAC1</strain>
    </source>
</reference>
<dbReference type="Gene3D" id="3.40.50.300">
    <property type="entry name" value="P-loop containing nucleotide triphosphate hydrolases"/>
    <property type="match status" value="1"/>
</dbReference>
<evidence type="ECO:0000313" key="2">
    <source>
        <dbReference type="EMBL" id="CAB1276507.1"/>
    </source>
</evidence>
<protein>
    <submittedName>
        <fullName evidence="2">GTP-binding protein HSR1-related protein</fullName>
    </submittedName>
</protein>
<sequence length="467" mass="52437">MSTPTFVVVGHPNKGKSSIVATLTQDESIHISPIPGATVKSRYFPMKIDGQEQYILVDTPGFQRARRTFAWIKSKANTAAERANAISQFIETYQNTDQFTDECELLSPIVQGAGILYVTDGSHPYGEEYEAEMEILQWTGQPSIALINMVGKGDYIEQWRAALSQYFKIVRVFNAVTAEFNKRLDLLKAFGQLREEWQNPLNKAIKALEERRENQTHQSALAIAQMLATMISFKITKKISLKKEAHTYEEPLAQKYKDKLRDLEKKGRSTIEGIYDYHELERSETELDILDIDLFSLDSWNIFGLNRQQLITTGAASGALAGLGFDVAVGGSSFLFGAAVGSVVGGVTARFSHKKIADVKTFGIPLGGVELRIGPAANINFPYVVLGRALYHYKAVSQRTHAQRGSLDLESQNESMSYISLISDTQRKKLERLFTQIRRSDNENFHSEMIDSLTDHIKAIMKNLEFF</sequence>
<evidence type="ECO:0000259" key="1">
    <source>
        <dbReference type="Pfam" id="PF01926"/>
    </source>
</evidence>
<dbReference type="KEGG" id="ntg:NSCAC_1206"/>
<dbReference type="RefSeq" id="WP_197743914.1">
    <property type="nucleotide sequence ID" value="NZ_LR778175.1"/>
</dbReference>
<dbReference type="Pfam" id="PF01926">
    <property type="entry name" value="MMR_HSR1"/>
    <property type="match status" value="1"/>
</dbReference>
<dbReference type="Pfam" id="PF11981">
    <property type="entry name" value="DUF3482"/>
    <property type="match status" value="1"/>
</dbReference>
<feature type="domain" description="G" evidence="1">
    <location>
        <begin position="6"/>
        <end position="98"/>
    </location>
</feature>
<name>A0A7G1QA97_9GAMM</name>
<evidence type="ECO:0000313" key="3">
    <source>
        <dbReference type="Proteomes" id="UP000516072"/>
    </source>
</evidence>
<dbReference type="SUPFAM" id="SSF52540">
    <property type="entry name" value="P-loop containing nucleoside triphosphate hydrolases"/>
    <property type="match status" value="1"/>
</dbReference>
<dbReference type="Proteomes" id="UP000516072">
    <property type="component" value="Chromosome"/>
</dbReference>
<dbReference type="InterPro" id="IPR006073">
    <property type="entry name" value="GTP-bd"/>
</dbReference>
<dbReference type="GO" id="GO:0005525">
    <property type="term" value="F:GTP binding"/>
    <property type="evidence" value="ECO:0007669"/>
    <property type="project" value="InterPro"/>
</dbReference>
<dbReference type="AlphaFoldDB" id="A0A7G1QA97"/>
<proteinExistence type="predicted"/>
<accession>A0A7G1QA97</accession>
<dbReference type="InterPro" id="IPR027417">
    <property type="entry name" value="P-loop_NTPase"/>
</dbReference>
<gene>
    <name evidence="2" type="ORF">NSCAC_1206</name>
</gene>
<keyword evidence="3" id="KW-1185">Reference proteome</keyword>
<dbReference type="InterPro" id="IPR021871">
    <property type="entry name" value="DUF3482"/>
</dbReference>